<proteinExistence type="predicted"/>
<reference evidence="2" key="2">
    <citation type="journal article" date="2022" name="Hortic Res">
        <title>The genome of Dioscorea zingiberensis sheds light on the biosynthesis, origin and evolution of the medicinally important diosgenin saponins.</title>
        <authorList>
            <person name="Li Y."/>
            <person name="Tan C."/>
            <person name="Li Z."/>
            <person name="Guo J."/>
            <person name="Li S."/>
            <person name="Chen X."/>
            <person name="Wang C."/>
            <person name="Dai X."/>
            <person name="Yang H."/>
            <person name="Song W."/>
            <person name="Hou L."/>
            <person name="Xu J."/>
            <person name="Tong Z."/>
            <person name="Xu A."/>
            <person name="Yuan X."/>
            <person name="Wang W."/>
            <person name="Yang Q."/>
            <person name="Chen L."/>
            <person name="Sun Z."/>
            <person name="Wang K."/>
            <person name="Pan B."/>
            <person name="Chen J."/>
            <person name="Bao Y."/>
            <person name="Liu F."/>
            <person name="Qi X."/>
            <person name="Gang D.R."/>
            <person name="Wen J."/>
            <person name="Li J."/>
        </authorList>
    </citation>
    <scope>NUCLEOTIDE SEQUENCE</scope>
    <source>
        <strain evidence="2">Dzin_1.0</strain>
    </source>
</reference>
<gene>
    <name evidence="2" type="ORF">J5N97_020204</name>
</gene>
<dbReference type="OrthoDB" id="1905229at2759"/>
<dbReference type="EMBL" id="JAGGNH010000005">
    <property type="protein sequence ID" value="KAJ0972245.1"/>
    <property type="molecule type" value="Genomic_DNA"/>
</dbReference>
<evidence type="ECO:0000313" key="2">
    <source>
        <dbReference type="EMBL" id="KAJ0972245.1"/>
    </source>
</evidence>
<comment type="caution">
    <text evidence="2">The sequence shown here is derived from an EMBL/GenBank/DDBJ whole genome shotgun (WGS) entry which is preliminary data.</text>
</comment>
<keyword evidence="3" id="KW-1185">Reference proteome</keyword>
<reference evidence="2" key="1">
    <citation type="submission" date="2021-03" db="EMBL/GenBank/DDBJ databases">
        <authorList>
            <person name="Li Z."/>
            <person name="Yang C."/>
        </authorList>
    </citation>
    <scope>NUCLEOTIDE SEQUENCE</scope>
    <source>
        <strain evidence="2">Dzin_1.0</strain>
        <tissue evidence="2">Leaf</tissue>
    </source>
</reference>
<organism evidence="2 3">
    <name type="scientific">Dioscorea zingiberensis</name>
    <dbReference type="NCBI Taxonomy" id="325984"/>
    <lineage>
        <taxon>Eukaryota</taxon>
        <taxon>Viridiplantae</taxon>
        <taxon>Streptophyta</taxon>
        <taxon>Embryophyta</taxon>
        <taxon>Tracheophyta</taxon>
        <taxon>Spermatophyta</taxon>
        <taxon>Magnoliopsida</taxon>
        <taxon>Liliopsida</taxon>
        <taxon>Dioscoreales</taxon>
        <taxon>Dioscoreaceae</taxon>
        <taxon>Dioscorea</taxon>
    </lineage>
</organism>
<evidence type="ECO:0000256" key="1">
    <source>
        <dbReference type="SAM" id="MobiDB-lite"/>
    </source>
</evidence>
<dbReference type="AlphaFoldDB" id="A0A9D5CG18"/>
<protein>
    <submittedName>
        <fullName evidence="2">Uncharacterized protein</fullName>
    </submittedName>
</protein>
<accession>A0A9D5CG18</accession>
<sequence>MASHIPAAIQNENLPIHRGKGVEGAKAGLSKTVKTKNQGRVALRDLSKVSKPVPLGATKGSTLKEKPKAHDGETIKNASKTSFLTDEEIKQCQEWAKEGIEEIHFTGNDQRKLAREQMEERVRNEVEMVMSSLHEWMDLTYGLGMPHEESRQDDTTDVLKMEPEPEELPPLARYSSYSGEEETEDSPLKPEFEHYFPYIDHTFELKLEEEYESDISCQ</sequence>
<evidence type="ECO:0000313" key="3">
    <source>
        <dbReference type="Proteomes" id="UP001085076"/>
    </source>
</evidence>
<feature type="compositionally biased region" description="Basic and acidic residues" evidence="1">
    <location>
        <begin position="146"/>
        <end position="163"/>
    </location>
</feature>
<feature type="region of interest" description="Disordered" evidence="1">
    <location>
        <begin position="145"/>
        <end position="191"/>
    </location>
</feature>
<dbReference type="Proteomes" id="UP001085076">
    <property type="component" value="Miscellaneous, Linkage group lg05"/>
</dbReference>
<name>A0A9D5CG18_9LILI</name>